<protein>
    <submittedName>
        <fullName evidence="3">Uncharacterized protein</fullName>
    </submittedName>
</protein>
<dbReference type="Proteomes" id="UP001290861">
    <property type="component" value="Unassembled WGS sequence"/>
</dbReference>
<keyword evidence="2" id="KW-1133">Transmembrane helix</keyword>
<accession>A0ABU5MVB6</accession>
<feature type="transmembrane region" description="Helical" evidence="2">
    <location>
        <begin position="12"/>
        <end position="31"/>
    </location>
</feature>
<evidence type="ECO:0000313" key="4">
    <source>
        <dbReference type="Proteomes" id="UP001290861"/>
    </source>
</evidence>
<evidence type="ECO:0000256" key="2">
    <source>
        <dbReference type="SAM" id="Phobius"/>
    </source>
</evidence>
<keyword evidence="2" id="KW-0812">Transmembrane</keyword>
<reference evidence="3 4" key="1">
    <citation type="journal article" date="2024" name="Appl. Environ. Microbiol.">
        <title>Pontiella agarivorans sp. nov., a novel marine anaerobic bacterium capable of degrading macroalgal polysaccharides and fixing nitrogen.</title>
        <authorList>
            <person name="Liu N."/>
            <person name="Kivenson V."/>
            <person name="Peng X."/>
            <person name="Cui Z."/>
            <person name="Lankiewicz T.S."/>
            <person name="Gosselin K.M."/>
            <person name="English C.J."/>
            <person name="Blair E.M."/>
            <person name="O'Malley M.A."/>
            <person name="Valentine D.L."/>
        </authorList>
    </citation>
    <scope>NUCLEOTIDE SEQUENCE [LARGE SCALE GENOMIC DNA]</scope>
    <source>
        <strain evidence="3 4">NLcol2</strain>
    </source>
</reference>
<name>A0ABU5MVB6_9BACT</name>
<dbReference type="EMBL" id="JARVCO010000007">
    <property type="protein sequence ID" value="MDZ8118174.1"/>
    <property type="molecule type" value="Genomic_DNA"/>
</dbReference>
<comment type="caution">
    <text evidence="3">The sequence shown here is derived from an EMBL/GenBank/DDBJ whole genome shotgun (WGS) entry which is preliminary data.</text>
</comment>
<feature type="coiled-coil region" evidence="1">
    <location>
        <begin position="223"/>
        <end position="288"/>
    </location>
</feature>
<gene>
    <name evidence="3" type="ORF">P9H32_05980</name>
</gene>
<organism evidence="3 4">
    <name type="scientific">Pontiella agarivorans</name>
    <dbReference type="NCBI Taxonomy" id="3038953"/>
    <lineage>
        <taxon>Bacteria</taxon>
        <taxon>Pseudomonadati</taxon>
        <taxon>Kiritimatiellota</taxon>
        <taxon>Kiritimatiellia</taxon>
        <taxon>Kiritimatiellales</taxon>
        <taxon>Pontiellaceae</taxon>
        <taxon>Pontiella</taxon>
    </lineage>
</organism>
<keyword evidence="1" id="KW-0175">Coiled coil</keyword>
<keyword evidence="2" id="KW-0472">Membrane</keyword>
<evidence type="ECO:0000313" key="3">
    <source>
        <dbReference type="EMBL" id="MDZ8118174.1"/>
    </source>
</evidence>
<dbReference type="RefSeq" id="WP_322607973.1">
    <property type="nucleotide sequence ID" value="NZ_JARVCO010000007.1"/>
</dbReference>
<feature type="transmembrane region" description="Helical" evidence="2">
    <location>
        <begin position="194"/>
        <end position="215"/>
    </location>
</feature>
<keyword evidence="4" id="KW-1185">Reference proteome</keyword>
<evidence type="ECO:0000256" key="1">
    <source>
        <dbReference type="SAM" id="Coils"/>
    </source>
</evidence>
<sequence length="294" mass="33210">MIDRPTHRYGTFILAAAVYVAGVILFSLWSFNAHSRALHNYVDKALVDAAFALEELLNCNALTELEQNASAENTEFVVASKQLERVALHGNFSAVLAGTVRQNQINIIISGSTESRSEQRSLAHELLLTEKLKNRILQMAAEGRHATEMFTTIHPAFGKIRYALIYKPDTPEQGHLYATAQESRHIEQQLGNQLLRMGIAAIGMLLLAIPLITLFNRTQRLAARHLTELNNRLQNDVDSQRAREEELKDAIKDLERFNAVSAGRESRIIELKAEVNDLLKELKRDKRYTIDKID</sequence>
<proteinExistence type="predicted"/>